<name>A0AAU9U191_EUPED</name>
<accession>A0AAU9U191</accession>
<proteinExistence type="predicted"/>
<evidence type="ECO:0000313" key="2">
    <source>
        <dbReference type="Proteomes" id="UP001153954"/>
    </source>
</evidence>
<protein>
    <submittedName>
        <fullName evidence="1">Uncharacterized protein</fullName>
    </submittedName>
</protein>
<keyword evidence="2" id="KW-1185">Reference proteome</keyword>
<gene>
    <name evidence="1" type="ORF">EEDITHA_LOCUS8757</name>
</gene>
<dbReference type="AlphaFoldDB" id="A0AAU9U191"/>
<dbReference type="EMBL" id="CAKOGL010000012">
    <property type="protein sequence ID" value="CAH2093055.1"/>
    <property type="molecule type" value="Genomic_DNA"/>
</dbReference>
<comment type="caution">
    <text evidence="1">The sequence shown here is derived from an EMBL/GenBank/DDBJ whole genome shotgun (WGS) entry which is preliminary data.</text>
</comment>
<organism evidence="1 2">
    <name type="scientific">Euphydryas editha</name>
    <name type="common">Edith's checkerspot</name>
    <dbReference type="NCBI Taxonomy" id="104508"/>
    <lineage>
        <taxon>Eukaryota</taxon>
        <taxon>Metazoa</taxon>
        <taxon>Ecdysozoa</taxon>
        <taxon>Arthropoda</taxon>
        <taxon>Hexapoda</taxon>
        <taxon>Insecta</taxon>
        <taxon>Pterygota</taxon>
        <taxon>Neoptera</taxon>
        <taxon>Endopterygota</taxon>
        <taxon>Lepidoptera</taxon>
        <taxon>Glossata</taxon>
        <taxon>Ditrysia</taxon>
        <taxon>Papilionoidea</taxon>
        <taxon>Nymphalidae</taxon>
        <taxon>Nymphalinae</taxon>
        <taxon>Euphydryas</taxon>
    </lineage>
</organism>
<evidence type="ECO:0000313" key="1">
    <source>
        <dbReference type="EMBL" id="CAH2093055.1"/>
    </source>
</evidence>
<sequence length="79" mass="8783">MTRPDMSYAKATAGACYNTLSNNDNDDKIKTNIILPHLPPQLSHLEALLRKQTEKMDILLQQIGSLLALLTKLVTKLPP</sequence>
<reference evidence="1" key="1">
    <citation type="submission" date="2022-03" db="EMBL/GenBank/DDBJ databases">
        <authorList>
            <person name="Tunstrom K."/>
        </authorList>
    </citation>
    <scope>NUCLEOTIDE SEQUENCE</scope>
</reference>
<dbReference type="Proteomes" id="UP001153954">
    <property type="component" value="Unassembled WGS sequence"/>
</dbReference>